<dbReference type="InterPro" id="IPR036188">
    <property type="entry name" value="FAD/NAD-bd_sf"/>
</dbReference>
<name>E8QX21_ISOPI</name>
<organism evidence="2 3">
    <name type="scientific">Isosphaera pallida (strain ATCC 43644 / DSM 9630 / IS1B)</name>
    <dbReference type="NCBI Taxonomy" id="575540"/>
    <lineage>
        <taxon>Bacteria</taxon>
        <taxon>Pseudomonadati</taxon>
        <taxon>Planctomycetota</taxon>
        <taxon>Planctomycetia</taxon>
        <taxon>Isosphaerales</taxon>
        <taxon>Isosphaeraceae</taxon>
        <taxon>Isosphaera</taxon>
    </lineage>
</organism>
<protein>
    <submittedName>
        <fullName evidence="2">Lycopene beta and epsilon cyclase</fullName>
    </submittedName>
</protein>
<dbReference type="KEGG" id="ipa:Isop_3503"/>
<dbReference type="Proteomes" id="UP000008631">
    <property type="component" value="Chromosome"/>
</dbReference>
<dbReference type="Gene3D" id="3.50.50.60">
    <property type="entry name" value="FAD/NAD(P)-binding domain"/>
    <property type="match status" value="1"/>
</dbReference>
<evidence type="ECO:0000313" key="2">
    <source>
        <dbReference type="EMBL" id="ADV64060.1"/>
    </source>
</evidence>
<gene>
    <name evidence="2" type="ordered locus">Isop_3503</name>
</gene>
<accession>E8QX21</accession>
<dbReference type="EMBL" id="CP002353">
    <property type="protein sequence ID" value="ADV64060.1"/>
    <property type="molecule type" value="Genomic_DNA"/>
</dbReference>
<dbReference type="Pfam" id="PF05834">
    <property type="entry name" value="Lycopene_cycl"/>
    <property type="match status" value="1"/>
</dbReference>
<reference evidence="2 3" key="2">
    <citation type="journal article" date="2011" name="Stand. Genomic Sci.">
        <title>Complete genome sequence of Isosphaera pallida type strain (IS1B).</title>
        <authorList>
            <consortium name="US DOE Joint Genome Institute (JGI-PGF)"/>
            <person name="Goker M."/>
            <person name="Cleland D."/>
            <person name="Saunders E."/>
            <person name="Lapidus A."/>
            <person name="Nolan M."/>
            <person name="Lucas S."/>
            <person name="Hammon N."/>
            <person name="Deshpande S."/>
            <person name="Cheng J.F."/>
            <person name="Tapia R."/>
            <person name="Han C."/>
            <person name="Goodwin L."/>
            <person name="Pitluck S."/>
            <person name="Liolios K."/>
            <person name="Pagani I."/>
            <person name="Ivanova N."/>
            <person name="Mavromatis K."/>
            <person name="Pati A."/>
            <person name="Chen A."/>
            <person name="Palaniappan K."/>
            <person name="Land M."/>
            <person name="Hauser L."/>
            <person name="Chang Y.J."/>
            <person name="Jeffries C.D."/>
            <person name="Detter J.C."/>
            <person name="Beck B."/>
            <person name="Woyke T."/>
            <person name="Bristow J."/>
            <person name="Eisen J.A."/>
            <person name="Markowitz V."/>
            <person name="Hugenholtz P."/>
            <person name="Kyrpides N.C."/>
            <person name="Klenk H.P."/>
        </authorList>
    </citation>
    <scope>NUCLEOTIDE SEQUENCE [LARGE SCALE GENOMIC DNA]</scope>
    <source>
        <strain evidence="3">ATCC 43644 / DSM 9630 / IS1B</strain>
    </source>
</reference>
<dbReference type="STRING" id="575540.Isop_3503"/>
<reference key="1">
    <citation type="submission" date="2010-11" db="EMBL/GenBank/DDBJ databases">
        <title>The complete sequence of chromosome of Isophaera pallida ATCC 43644.</title>
        <authorList>
            <consortium name="US DOE Joint Genome Institute (JGI-PGF)"/>
            <person name="Lucas S."/>
            <person name="Copeland A."/>
            <person name="Lapidus A."/>
            <person name="Bruce D."/>
            <person name="Goodwin L."/>
            <person name="Pitluck S."/>
            <person name="Kyrpides N."/>
            <person name="Mavromatis K."/>
            <person name="Pagani I."/>
            <person name="Ivanova N."/>
            <person name="Saunders E."/>
            <person name="Brettin T."/>
            <person name="Detter J.C."/>
            <person name="Han C."/>
            <person name="Tapia R."/>
            <person name="Land M."/>
            <person name="Hauser L."/>
            <person name="Markowitz V."/>
            <person name="Cheng J.-F."/>
            <person name="Hugenholtz P."/>
            <person name="Woyke T."/>
            <person name="Wu D."/>
            <person name="Eisen J.A."/>
        </authorList>
    </citation>
    <scope>NUCLEOTIDE SEQUENCE</scope>
    <source>
        <strain>ATCC 43644</strain>
    </source>
</reference>
<sequence>MIAAPLPSLHRPLMESTVVLPTRPPRTTEPNSDQTRIESPHWFDWLEPDSASGRPRDYDHVIVGAGAAGLSLAWALLDHRPQDSILLIDRRSHYVNDRTWCYWNVQRTAFDDLATHAWDRWRVVAPGGGRGGSDWDVTAASKRYRYLRLRAIDVYQRTLGRLSRAENVRLALGRTVESCRDLGDEEGFEVITSLGVARGRRLYLGTGWNDGRGTRTNVELEQGSSGLVQQFVGWRVRLTHPTPVVGFDPTTPILMDFRCDQSCGPHFLYVLPDSERGGLVESTMLLPPGVRVGRERHEQAIRQALAEQWAARADDYEILETEAGRIPMNTQPAPPPVGLERAFAQGRCRRIGLAGGAARPSSGYAFVRIQRQVRALARGLRDPRVAPRKYDFLDTIFLQVLRDHPEQVPTLFTRMFERTQPDALARFLTDASDWGDDLSLILALPKLPFLRAAARSRPIWGPLLSDLVLEYLGMVDDALISRASVNPAGSSSPTGLG</sequence>
<dbReference type="eggNOG" id="COG0654">
    <property type="taxonomic scope" value="Bacteria"/>
</dbReference>
<evidence type="ECO:0000256" key="1">
    <source>
        <dbReference type="SAM" id="MobiDB-lite"/>
    </source>
</evidence>
<dbReference type="InParanoid" id="E8QX21"/>
<dbReference type="HOGENOM" id="CLU_042644_0_0_0"/>
<feature type="region of interest" description="Disordered" evidence="1">
    <location>
        <begin position="17"/>
        <end position="38"/>
    </location>
</feature>
<evidence type="ECO:0000313" key="3">
    <source>
        <dbReference type="Proteomes" id="UP000008631"/>
    </source>
</evidence>
<dbReference type="SUPFAM" id="SSF51905">
    <property type="entry name" value="FAD/NAD(P)-binding domain"/>
    <property type="match status" value="1"/>
</dbReference>
<dbReference type="OrthoDB" id="24355at2"/>
<keyword evidence="3" id="KW-1185">Reference proteome</keyword>
<dbReference type="AlphaFoldDB" id="E8QX21"/>
<proteinExistence type="predicted"/>